<evidence type="ECO:0000313" key="4">
    <source>
        <dbReference type="EMBL" id="MBW4671790.1"/>
    </source>
</evidence>
<feature type="transmembrane region" description="Helical" evidence="2">
    <location>
        <begin position="120"/>
        <end position="145"/>
    </location>
</feature>
<dbReference type="EMBL" id="JAHHGZ010000054">
    <property type="protein sequence ID" value="MBW4671790.1"/>
    <property type="molecule type" value="Genomic_DNA"/>
</dbReference>
<feature type="region of interest" description="Disordered" evidence="1">
    <location>
        <begin position="460"/>
        <end position="532"/>
    </location>
</feature>
<evidence type="ECO:0000313" key="5">
    <source>
        <dbReference type="Proteomes" id="UP000729701"/>
    </source>
</evidence>
<reference evidence="4" key="2">
    <citation type="journal article" date="2022" name="Microbiol. Resour. Announc.">
        <title>Metagenome Sequencing to Explore Phylogenomics of Terrestrial Cyanobacteria.</title>
        <authorList>
            <person name="Ward R.D."/>
            <person name="Stajich J.E."/>
            <person name="Johansen J.R."/>
            <person name="Huntemann M."/>
            <person name="Clum A."/>
            <person name="Foster B."/>
            <person name="Foster B."/>
            <person name="Roux S."/>
            <person name="Palaniappan K."/>
            <person name="Varghese N."/>
            <person name="Mukherjee S."/>
            <person name="Reddy T.B.K."/>
            <person name="Daum C."/>
            <person name="Copeland A."/>
            <person name="Chen I.A."/>
            <person name="Ivanova N.N."/>
            <person name="Kyrpides N.C."/>
            <person name="Shapiro N."/>
            <person name="Eloe-Fadrosh E.A."/>
            <person name="Pietrasiak N."/>
        </authorList>
    </citation>
    <scope>NUCLEOTIDE SEQUENCE</scope>
    <source>
        <strain evidence="4">GSE-NOS-MK-12-04C</strain>
    </source>
</reference>
<dbReference type="Gene3D" id="3.40.710.10">
    <property type="entry name" value="DD-peptidase/beta-lactamase superfamily"/>
    <property type="match status" value="1"/>
</dbReference>
<gene>
    <name evidence="4" type="ORF">KME60_31295</name>
</gene>
<dbReference type="InterPro" id="IPR012338">
    <property type="entry name" value="Beta-lactam/transpept-like"/>
</dbReference>
<proteinExistence type="predicted"/>
<keyword evidence="2" id="KW-1133">Transmembrane helix</keyword>
<organism evidence="4 5">
    <name type="scientific">Cyanomargarita calcarea GSE-NOS-MK-12-04C</name>
    <dbReference type="NCBI Taxonomy" id="2839659"/>
    <lineage>
        <taxon>Bacteria</taxon>
        <taxon>Bacillati</taxon>
        <taxon>Cyanobacteriota</taxon>
        <taxon>Cyanophyceae</taxon>
        <taxon>Nostocales</taxon>
        <taxon>Cyanomargaritaceae</taxon>
        <taxon>Cyanomargarita</taxon>
    </lineage>
</organism>
<feature type="compositionally biased region" description="Low complexity" evidence="1">
    <location>
        <begin position="520"/>
        <end position="532"/>
    </location>
</feature>
<feature type="region of interest" description="Disordered" evidence="1">
    <location>
        <begin position="1"/>
        <end position="60"/>
    </location>
</feature>
<keyword evidence="2" id="KW-0812">Transmembrane</keyword>
<feature type="compositionally biased region" description="Low complexity" evidence="1">
    <location>
        <begin position="475"/>
        <end position="509"/>
    </location>
</feature>
<dbReference type="PANTHER" id="PTHR35333:SF4">
    <property type="entry name" value="SLR0121 PROTEIN"/>
    <property type="match status" value="1"/>
</dbReference>
<feature type="domain" description="Beta-lactamase class A catalytic" evidence="3">
    <location>
        <begin position="207"/>
        <end position="416"/>
    </location>
</feature>
<dbReference type="PANTHER" id="PTHR35333">
    <property type="entry name" value="BETA-LACTAMASE"/>
    <property type="match status" value="1"/>
</dbReference>
<reference evidence="4" key="1">
    <citation type="submission" date="2021-05" db="EMBL/GenBank/DDBJ databases">
        <authorList>
            <person name="Pietrasiak N."/>
            <person name="Ward R."/>
            <person name="Stajich J.E."/>
            <person name="Kurbessoian T."/>
        </authorList>
    </citation>
    <scope>NUCLEOTIDE SEQUENCE</scope>
    <source>
        <strain evidence="4">GSE-NOS-MK-12-04C</strain>
    </source>
</reference>
<sequence>MSESSHKATTSFRRQPPDSQKRPQKATKQGQVRAKRAPVKGATQPSAVKKTSALARSTASVTPMKRGIAETVKVSVNAKGKIPPFNPSDSKKKTVRVQKQALPKKMMRSRKTRMKPMARTILYALRLLIVGVGIGALVGTVLSVLDPATRLNTAGVASETTVGQQAQPQQSQNTQAPASTFQLTQEIPGLKNAVVNLAAQNQNLTPGVFLVDLDTGGYVDMNGGTTFSAASTIKFPILVAFFQDVDGGKIRLDEMLTMEQRMVAGGSGEMQFKKVGTQFSALETATQMITISDNTATNMLIAKLGGIEVLNQRFRSWGLITTGIRNFLPDLEGTNTTSPKDLGNLMAMVSKGNLVSMPSRDRLLDIMRRTVKDSLLPSGLGAGASIAHKTGDIGMVLADTGLIDMPTGKRYLATVMIKRPNNDIRAERLISSISRAAYQQFSQGAIMPTTGIQSPVMAPPPNSMGSTMPSNGYQSPVMSPSSGMGSTMPSSGYQSPMMSPSSGMGSTMPNTGYQSPTLAPQYYQSYPSSYPR</sequence>
<accession>A0A951V0I5</accession>
<evidence type="ECO:0000259" key="3">
    <source>
        <dbReference type="Pfam" id="PF13354"/>
    </source>
</evidence>
<dbReference type="SUPFAM" id="SSF56601">
    <property type="entry name" value="beta-lactamase/transpeptidase-like"/>
    <property type="match status" value="1"/>
</dbReference>
<protein>
    <submittedName>
        <fullName evidence="4">Class A beta-lactamase-related serine hydrolase</fullName>
    </submittedName>
</protein>
<dbReference type="GO" id="GO:0030655">
    <property type="term" value="P:beta-lactam antibiotic catabolic process"/>
    <property type="evidence" value="ECO:0007669"/>
    <property type="project" value="InterPro"/>
</dbReference>
<dbReference type="GO" id="GO:0046677">
    <property type="term" value="P:response to antibiotic"/>
    <property type="evidence" value="ECO:0007669"/>
    <property type="project" value="InterPro"/>
</dbReference>
<feature type="region of interest" description="Disordered" evidence="1">
    <location>
        <begin position="82"/>
        <end position="112"/>
    </location>
</feature>
<dbReference type="InterPro" id="IPR045155">
    <property type="entry name" value="Beta-lactam_cat"/>
</dbReference>
<evidence type="ECO:0000256" key="1">
    <source>
        <dbReference type="SAM" id="MobiDB-lite"/>
    </source>
</evidence>
<dbReference type="Proteomes" id="UP000729701">
    <property type="component" value="Unassembled WGS sequence"/>
</dbReference>
<name>A0A951V0I5_9CYAN</name>
<keyword evidence="4" id="KW-0378">Hydrolase</keyword>
<dbReference type="GO" id="GO:0008800">
    <property type="term" value="F:beta-lactamase activity"/>
    <property type="evidence" value="ECO:0007669"/>
    <property type="project" value="InterPro"/>
</dbReference>
<evidence type="ECO:0000256" key="2">
    <source>
        <dbReference type="SAM" id="Phobius"/>
    </source>
</evidence>
<dbReference type="Pfam" id="PF13354">
    <property type="entry name" value="Beta-lactamase2"/>
    <property type="match status" value="1"/>
</dbReference>
<comment type="caution">
    <text evidence="4">The sequence shown here is derived from an EMBL/GenBank/DDBJ whole genome shotgun (WGS) entry which is preliminary data.</text>
</comment>
<dbReference type="InterPro" id="IPR000871">
    <property type="entry name" value="Beta-lactam_class-A"/>
</dbReference>
<keyword evidence="2" id="KW-0472">Membrane</keyword>
<dbReference type="AlphaFoldDB" id="A0A951V0I5"/>
<feature type="compositionally biased region" description="Polar residues" evidence="1">
    <location>
        <begin position="463"/>
        <end position="474"/>
    </location>
</feature>